<evidence type="ECO:0000313" key="4">
    <source>
        <dbReference type="Proteomes" id="UP000677244"/>
    </source>
</evidence>
<dbReference type="InterPro" id="IPR050553">
    <property type="entry name" value="Thioredoxin_ResA/DsbE_sf"/>
</dbReference>
<dbReference type="InterPro" id="IPR013766">
    <property type="entry name" value="Thioredoxin_domain"/>
</dbReference>
<dbReference type="PANTHER" id="PTHR42852">
    <property type="entry name" value="THIOL:DISULFIDE INTERCHANGE PROTEIN DSBE"/>
    <property type="match status" value="1"/>
</dbReference>
<name>A0ABS3YTC5_9BACT</name>
<dbReference type="Pfam" id="PF08534">
    <property type="entry name" value="Redoxin"/>
    <property type="match status" value="1"/>
</dbReference>
<evidence type="ECO:0000313" key="3">
    <source>
        <dbReference type="EMBL" id="MBO9201154.1"/>
    </source>
</evidence>
<dbReference type="Proteomes" id="UP000677244">
    <property type="component" value="Unassembled WGS sequence"/>
</dbReference>
<dbReference type="Gene3D" id="3.40.30.10">
    <property type="entry name" value="Glutaredoxin"/>
    <property type="match status" value="1"/>
</dbReference>
<sequence>MKKIPWIIGFITLLTLNVAANPTLPTGWWRASLQRADGHTIDFNISMQYKSGKPVWFIRNAAEKIEVTAIEQKQDSILVQMPLFESEFRLQLVNNNTLRGVWIKSTSSSKQVMPLVLAYNQAQRYPQAKQTKRKVTGRWGATFIDNNKPYPAVVEFKQNGTALTGTVLTPTGDYRYLEGAVSNDTLHLSTFDGSHAYYFRAIIKNDTAITDGEYFSGATSIENWTAWKDAKATVPDTLSAVYLKRGEDRLHFRFPDLDSNLVSLSDPRFRDKVVIIQIMGSWCPNCMDETAFLSDYYKNNKQRGIEMVALAYEYSADFRRSEKSLRKFQQRFNITYPMLITGIRTSDSLRTEKTLPELTRIKMFPTTLFIGRDGTVKKIHTGFFGPGTGEHYEAYKKDFYAVIDELLKQGS</sequence>
<dbReference type="SUPFAM" id="SSF52833">
    <property type="entry name" value="Thioredoxin-like"/>
    <property type="match status" value="1"/>
</dbReference>
<dbReference type="EMBL" id="JAGHKO010000002">
    <property type="protein sequence ID" value="MBO9201154.1"/>
    <property type="molecule type" value="Genomic_DNA"/>
</dbReference>
<feature type="chain" id="PRO_5046425103" evidence="1">
    <location>
        <begin position="21"/>
        <end position="411"/>
    </location>
</feature>
<dbReference type="PROSITE" id="PS51352">
    <property type="entry name" value="THIOREDOXIN_2"/>
    <property type="match status" value="1"/>
</dbReference>
<dbReference type="CDD" id="cd02966">
    <property type="entry name" value="TlpA_like_family"/>
    <property type="match status" value="1"/>
</dbReference>
<evidence type="ECO:0000259" key="2">
    <source>
        <dbReference type="PROSITE" id="PS51352"/>
    </source>
</evidence>
<organism evidence="3 4">
    <name type="scientific">Niastella soli</name>
    <dbReference type="NCBI Taxonomy" id="2821487"/>
    <lineage>
        <taxon>Bacteria</taxon>
        <taxon>Pseudomonadati</taxon>
        <taxon>Bacteroidota</taxon>
        <taxon>Chitinophagia</taxon>
        <taxon>Chitinophagales</taxon>
        <taxon>Chitinophagaceae</taxon>
        <taxon>Niastella</taxon>
    </lineage>
</organism>
<dbReference type="PANTHER" id="PTHR42852:SF13">
    <property type="entry name" value="PROTEIN DIPZ"/>
    <property type="match status" value="1"/>
</dbReference>
<proteinExistence type="predicted"/>
<accession>A0ABS3YTC5</accession>
<reference evidence="3 4" key="1">
    <citation type="submission" date="2021-03" db="EMBL/GenBank/DDBJ databases">
        <title>Assistant Professor.</title>
        <authorList>
            <person name="Huq M.A."/>
        </authorList>
    </citation>
    <scope>NUCLEOTIDE SEQUENCE [LARGE SCALE GENOMIC DNA]</scope>
    <source>
        <strain evidence="3 4">MAH-29</strain>
    </source>
</reference>
<protein>
    <submittedName>
        <fullName evidence="3">TlpA family protein disulfide reductase</fullName>
    </submittedName>
</protein>
<evidence type="ECO:0000256" key="1">
    <source>
        <dbReference type="SAM" id="SignalP"/>
    </source>
</evidence>
<gene>
    <name evidence="3" type="ORF">J7I42_12820</name>
</gene>
<feature type="signal peptide" evidence="1">
    <location>
        <begin position="1"/>
        <end position="20"/>
    </location>
</feature>
<dbReference type="InterPro" id="IPR036249">
    <property type="entry name" value="Thioredoxin-like_sf"/>
</dbReference>
<keyword evidence="1" id="KW-0732">Signal</keyword>
<keyword evidence="4" id="KW-1185">Reference proteome</keyword>
<dbReference type="InterPro" id="IPR013740">
    <property type="entry name" value="Redoxin"/>
</dbReference>
<comment type="caution">
    <text evidence="3">The sequence shown here is derived from an EMBL/GenBank/DDBJ whole genome shotgun (WGS) entry which is preliminary data.</text>
</comment>
<feature type="domain" description="Thioredoxin" evidence="2">
    <location>
        <begin position="243"/>
        <end position="408"/>
    </location>
</feature>